<gene>
    <name evidence="1" type="ORF">D5086_020485</name>
</gene>
<evidence type="ECO:0000313" key="2">
    <source>
        <dbReference type="Proteomes" id="UP000309997"/>
    </source>
</evidence>
<comment type="caution">
    <text evidence="1">The sequence shown here is derived from an EMBL/GenBank/DDBJ whole genome shotgun (WGS) entry which is preliminary data.</text>
</comment>
<evidence type="ECO:0000313" key="1">
    <source>
        <dbReference type="EMBL" id="KAL3578981.1"/>
    </source>
</evidence>
<proteinExistence type="predicted"/>
<keyword evidence="2" id="KW-1185">Reference proteome</keyword>
<dbReference type="Proteomes" id="UP000309997">
    <property type="component" value="Unassembled WGS sequence"/>
</dbReference>
<name>A0ACC4BKT5_POPAL</name>
<protein>
    <submittedName>
        <fullName evidence="1">Uncharacterized protein</fullName>
    </submittedName>
</protein>
<dbReference type="EMBL" id="RCHU02000010">
    <property type="protein sequence ID" value="KAL3578981.1"/>
    <property type="molecule type" value="Genomic_DNA"/>
</dbReference>
<reference evidence="1 2" key="1">
    <citation type="journal article" date="2024" name="Plant Biotechnol. J.">
        <title>Genome and CRISPR/Cas9 system of a widespread forest tree (Populus alba) in the world.</title>
        <authorList>
            <person name="Liu Y.J."/>
            <person name="Jiang P.F."/>
            <person name="Han X.M."/>
            <person name="Li X.Y."/>
            <person name="Wang H.M."/>
            <person name="Wang Y.J."/>
            <person name="Wang X.X."/>
            <person name="Zeng Q.Y."/>
        </authorList>
    </citation>
    <scope>NUCLEOTIDE SEQUENCE [LARGE SCALE GENOMIC DNA]</scope>
    <source>
        <strain evidence="2">cv. PAL-ZL1</strain>
    </source>
</reference>
<organism evidence="1 2">
    <name type="scientific">Populus alba</name>
    <name type="common">White poplar</name>
    <dbReference type="NCBI Taxonomy" id="43335"/>
    <lineage>
        <taxon>Eukaryota</taxon>
        <taxon>Viridiplantae</taxon>
        <taxon>Streptophyta</taxon>
        <taxon>Embryophyta</taxon>
        <taxon>Tracheophyta</taxon>
        <taxon>Spermatophyta</taxon>
        <taxon>Magnoliopsida</taxon>
        <taxon>eudicotyledons</taxon>
        <taxon>Gunneridae</taxon>
        <taxon>Pentapetalae</taxon>
        <taxon>rosids</taxon>
        <taxon>fabids</taxon>
        <taxon>Malpighiales</taxon>
        <taxon>Salicaceae</taxon>
        <taxon>Saliceae</taxon>
        <taxon>Populus</taxon>
    </lineage>
</organism>
<accession>A0ACC4BKT5</accession>
<sequence>MKRVDVLDFRNLEVVEELSKAELRNPVRVEVRAETKSLITQHQLKISTFQDTIRPSPETARQKALTSFTSLASGILLCTDVAAHGLDIPSADCMMKSWLNCSGEWTMKCCCFSVAKGGKAYVEFLCITRVPLEERTCADDTDDVIPQVRLMLLSYRWKELEVGKLGMGYGLFPSMPEPMIVIGDKSSEKQRRKDLQAKKEAQQ</sequence>